<feature type="domain" description="Amidase" evidence="1">
    <location>
        <begin position="18"/>
        <end position="388"/>
    </location>
</feature>
<dbReference type="EMBL" id="VFPQ01000001">
    <property type="protein sequence ID" value="TQM76282.1"/>
    <property type="molecule type" value="Genomic_DNA"/>
</dbReference>
<protein>
    <submittedName>
        <fullName evidence="2">Amidase</fullName>
    </submittedName>
</protein>
<dbReference type="Proteomes" id="UP000319213">
    <property type="component" value="Unassembled WGS sequence"/>
</dbReference>
<dbReference type="Pfam" id="PF11533">
    <property type="entry name" value="AtzH-like"/>
    <property type="match status" value="1"/>
</dbReference>
<dbReference type="RefSeq" id="WP_142260187.1">
    <property type="nucleotide sequence ID" value="NZ_BMPV01000001.1"/>
</dbReference>
<evidence type="ECO:0000313" key="2">
    <source>
        <dbReference type="EMBL" id="TQM76282.1"/>
    </source>
</evidence>
<dbReference type="Pfam" id="PF01425">
    <property type="entry name" value="Amidase"/>
    <property type="match status" value="1"/>
</dbReference>
<dbReference type="InterPro" id="IPR024507">
    <property type="entry name" value="AtzH-like"/>
</dbReference>
<comment type="caution">
    <text evidence="2">The sequence shown here is derived from an EMBL/GenBank/DDBJ whole genome shotgun (WGS) entry which is preliminary data.</text>
</comment>
<organism evidence="2 3">
    <name type="scientific">Thermopolyspora flexuosa</name>
    <dbReference type="NCBI Taxonomy" id="103836"/>
    <lineage>
        <taxon>Bacteria</taxon>
        <taxon>Bacillati</taxon>
        <taxon>Actinomycetota</taxon>
        <taxon>Actinomycetes</taxon>
        <taxon>Streptosporangiales</taxon>
        <taxon>Streptosporangiaceae</taxon>
        <taxon>Thermopolyspora</taxon>
    </lineage>
</organism>
<evidence type="ECO:0000313" key="3">
    <source>
        <dbReference type="Proteomes" id="UP000319213"/>
    </source>
</evidence>
<reference evidence="2 3" key="1">
    <citation type="submission" date="2019-06" db="EMBL/GenBank/DDBJ databases">
        <title>Sequencing the genomes of 1000 actinobacteria strains.</title>
        <authorList>
            <person name="Klenk H.-P."/>
        </authorList>
    </citation>
    <scope>NUCLEOTIDE SEQUENCE [LARGE SCALE GENOMIC DNA]</scope>
    <source>
        <strain evidence="2 3">DSM 43186</strain>
    </source>
</reference>
<name>A0A543J0D4_9ACTN</name>
<dbReference type="PROSITE" id="PS00571">
    <property type="entry name" value="AMIDASES"/>
    <property type="match status" value="1"/>
</dbReference>
<proteinExistence type="predicted"/>
<dbReference type="OrthoDB" id="182039at2"/>
<dbReference type="NCBIfam" id="NF006169">
    <property type="entry name" value="PRK08310.1"/>
    <property type="match status" value="1"/>
</dbReference>
<dbReference type="InterPro" id="IPR023631">
    <property type="entry name" value="Amidase_dom"/>
</dbReference>
<dbReference type="SUPFAM" id="SSF54427">
    <property type="entry name" value="NTF2-like"/>
    <property type="match status" value="1"/>
</dbReference>
<keyword evidence="3" id="KW-1185">Reference proteome</keyword>
<dbReference type="Gene3D" id="3.90.1300.10">
    <property type="entry name" value="Amidase signature (AS) domain"/>
    <property type="match status" value="1"/>
</dbReference>
<dbReference type="Gene3D" id="3.10.450.50">
    <property type="match status" value="1"/>
</dbReference>
<dbReference type="AlphaFoldDB" id="A0A543J0D4"/>
<dbReference type="PANTHER" id="PTHR46310:SF7">
    <property type="entry name" value="AMIDASE 1"/>
    <property type="match status" value="1"/>
</dbReference>
<sequence>MGDQWNALRVGPRILRPGTAGGPLAGRVFAVKDLIDVAGQTIGGGNPELLAERKPAEQDAPVVAALLEAGASCVGITQTDELAFSLTGVNRHYPAPVNPRHPDRVTGGSSSGSAAAVAAGLVPFALGTDTGGSIRVPASYCGLVGVRPTHGALPLDGVLRLAPSFDTVGWLAADVRTAAEVGRVLLPPADGTPAPARVVVLEETLAEVTGEVAAAVTHWAGRLAEAWSLPLRRTALGTSLDEWLTVFRTIQCAEAWAERGAWIEAHPGALAPEVEARFRAGAHGDAAAVEAARRRRAELSAELDRLLGEGTLVVLPSASGPAPLREPLLAGDPEAAAANERVRTATLRLTSLGGLSGAPVVGLPLAEAEGAALGVSVLGPRGADRLLLDLAEALPAEWLPQPPDPAREELVAAFYRYEEALVSNDVPTLIELFAPGPDTIRFGPADAAYGADEIAAFRRARPATDLERELVRYDVRIIAPGAGIASTEFVRAGSGRRGRQTQTWKRHPDGWKVELAHVSLLPG</sequence>
<accession>A0A543J0D4</accession>
<dbReference type="InterPro" id="IPR032710">
    <property type="entry name" value="NTF2-like_dom_sf"/>
</dbReference>
<dbReference type="InterPro" id="IPR036928">
    <property type="entry name" value="AS_sf"/>
</dbReference>
<dbReference type="SUPFAM" id="SSF75304">
    <property type="entry name" value="Amidase signature (AS) enzymes"/>
    <property type="match status" value="1"/>
</dbReference>
<evidence type="ECO:0000259" key="1">
    <source>
        <dbReference type="Pfam" id="PF01425"/>
    </source>
</evidence>
<dbReference type="PANTHER" id="PTHR46310">
    <property type="entry name" value="AMIDASE 1"/>
    <property type="match status" value="1"/>
</dbReference>
<dbReference type="InterPro" id="IPR020556">
    <property type="entry name" value="Amidase_CS"/>
</dbReference>
<gene>
    <name evidence="2" type="ORF">FHX40_3015</name>
</gene>